<keyword evidence="6 8" id="KW-1133">Transmembrane helix</keyword>
<dbReference type="InterPro" id="IPR001851">
    <property type="entry name" value="ABC_transp_permease"/>
</dbReference>
<evidence type="ECO:0000256" key="6">
    <source>
        <dbReference type="ARBA" id="ARBA00022989"/>
    </source>
</evidence>
<evidence type="ECO:0000256" key="3">
    <source>
        <dbReference type="ARBA" id="ARBA00022475"/>
    </source>
</evidence>
<keyword evidence="5 8" id="KW-0812">Transmembrane</keyword>
<keyword evidence="3" id="KW-1003">Cell membrane</keyword>
<dbReference type="RefSeq" id="WP_252817694.1">
    <property type="nucleotide sequence ID" value="NZ_JAMXQS010000003.1"/>
</dbReference>
<accession>A0ABT1C4B1</accession>
<evidence type="ECO:0000313" key="10">
    <source>
        <dbReference type="Proteomes" id="UP001205906"/>
    </source>
</evidence>
<evidence type="ECO:0000256" key="2">
    <source>
        <dbReference type="ARBA" id="ARBA00022448"/>
    </source>
</evidence>
<comment type="subcellular location">
    <subcellularLocation>
        <location evidence="1">Cell membrane</location>
        <topology evidence="1">Multi-pass membrane protein</topology>
    </subcellularLocation>
</comment>
<evidence type="ECO:0000256" key="1">
    <source>
        <dbReference type="ARBA" id="ARBA00004651"/>
    </source>
</evidence>
<feature type="transmembrane region" description="Helical" evidence="8">
    <location>
        <begin position="43"/>
        <end position="61"/>
    </location>
</feature>
<name>A0ABT1C4B1_9HYPH</name>
<sequence length="326" mass="34571">MKIGSRALLLILQNAPVILFLVLLVVFGLMSDRFFAFNNFRNIIIQAAPIAILAIGMTFVLLTGQIDLSVGSSMYLTACVVALYMPDMPWPASLFAVIALGALIGAVNGFAVTRLGIVSFIVTLAMLFVLRGIGMWLSNTRTLMFPDQILTLNRATVLGIPSAIFAFLVVFLCAWALLTQTPFGRQVYAVGGDPDSARKAGLPVSRIVFLCFVLAGICAGIGGFVSITQIGAVGPKYGDQVEFAAIAAAVLGGVSLFGGRGSVGGTVFGAILIKTVQNGLNIINADPYVYPLVTAAIIFLAVAIDGTRTRIIERLERRTIRPLQAV</sequence>
<evidence type="ECO:0000256" key="7">
    <source>
        <dbReference type="ARBA" id="ARBA00023136"/>
    </source>
</evidence>
<keyword evidence="4" id="KW-0997">Cell inner membrane</keyword>
<keyword evidence="7 8" id="KW-0472">Membrane</keyword>
<protein>
    <submittedName>
        <fullName evidence="9">ABC transporter permease</fullName>
    </submittedName>
</protein>
<gene>
    <name evidence="9" type="ORF">NGM99_07745</name>
</gene>
<feature type="transmembrane region" description="Helical" evidence="8">
    <location>
        <begin position="7"/>
        <end position="31"/>
    </location>
</feature>
<feature type="transmembrane region" description="Helical" evidence="8">
    <location>
        <begin position="207"/>
        <end position="227"/>
    </location>
</feature>
<evidence type="ECO:0000256" key="5">
    <source>
        <dbReference type="ARBA" id="ARBA00022692"/>
    </source>
</evidence>
<dbReference type="CDD" id="cd06579">
    <property type="entry name" value="TM_PBP1_transp_AraH_like"/>
    <property type="match status" value="1"/>
</dbReference>
<feature type="transmembrane region" description="Helical" evidence="8">
    <location>
        <begin position="68"/>
        <end position="86"/>
    </location>
</feature>
<dbReference type="EMBL" id="JAMXQS010000003">
    <property type="protein sequence ID" value="MCO6049682.1"/>
    <property type="molecule type" value="Genomic_DNA"/>
</dbReference>
<organism evidence="9 10">
    <name type="scientific">Mesorhizobium liriopis</name>
    <dbReference type="NCBI Taxonomy" id="2953882"/>
    <lineage>
        <taxon>Bacteria</taxon>
        <taxon>Pseudomonadati</taxon>
        <taxon>Pseudomonadota</taxon>
        <taxon>Alphaproteobacteria</taxon>
        <taxon>Hyphomicrobiales</taxon>
        <taxon>Phyllobacteriaceae</taxon>
        <taxon>Mesorhizobium</taxon>
    </lineage>
</organism>
<feature type="transmembrane region" description="Helical" evidence="8">
    <location>
        <begin position="288"/>
        <end position="307"/>
    </location>
</feature>
<dbReference type="Pfam" id="PF02653">
    <property type="entry name" value="BPD_transp_2"/>
    <property type="match status" value="1"/>
</dbReference>
<keyword evidence="10" id="KW-1185">Reference proteome</keyword>
<feature type="transmembrane region" description="Helical" evidence="8">
    <location>
        <begin position="117"/>
        <end position="137"/>
    </location>
</feature>
<feature type="transmembrane region" description="Helical" evidence="8">
    <location>
        <begin position="92"/>
        <end position="110"/>
    </location>
</feature>
<feature type="transmembrane region" description="Helical" evidence="8">
    <location>
        <begin position="157"/>
        <end position="178"/>
    </location>
</feature>
<comment type="caution">
    <text evidence="9">The sequence shown here is derived from an EMBL/GenBank/DDBJ whole genome shotgun (WGS) entry which is preliminary data.</text>
</comment>
<dbReference type="PANTHER" id="PTHR32196:SF21">
    <property type="entry name" value="ABC TRANSPORTER PERMEASE PROTEIN YPHD-RELATED"/>
    <property type="match status" value="1"/>
</dbReference>
<evidence type="ECO:0000256" key="4">
    <source>
        <dbReference type="ARBA" id="ARBA00022519"/>
    </source>
</evidence>
<dbReference type="PANTHER" id="PTHR32196">
    <property type="entry name" value="ABC TRANSPORTER PERMEASE PROTEIN YPHD-RELATED-RELATED"/>
    <property type="match status" value="1"/>
</dbReference>
<proteinExistence type="predicted"/>
<dbReference type="Proteomes" id="UP001205906">
    <property type="component" value="Unassembled WGS sequence"/>
</dbReference>
<keyword evidence="2" id="KW-0813">Transport</keyword>
<evidence type="ECO:0000313" key="9">
    <source>
        <dbReference type="EMBL" id="MCO6049682.1"/>
    </source>
</evidence>
<evidence type="ECO:0000256" key="8">
    <source>
        <dbReference type="SAM" id="Phobius"/>
    </source>
</evidence>
<reference evidence="9 10" key="1">
    <citation type="submission" date="2022-06" db="EMBL/GenBank/DDBJ databases">
        <title>Mesorhizobium sp. strain RP14 Genome sequencing and assembly.</title>
        <authorList>
            <person name="Kim I."/>
        </authorList>
    </citation>
    <scope>NUCLEOTIDE SEQUENCE [LARGE SCALE GENOMIC DNA]</scope>
    <source>
        <strain evidence="10">RP14(2022)</strain>
    </source>
</reference>